<dbReference type="Gene3D" id="1.10.10.10">
    <property type="entry name" value="Winged helix-like DNA-binding domain superfamily/Winged helix DNA-binding domain"/>
    <property type="match status" value="1"/>
</dbReference>
<name>A0A542SQ19_9MICO</name>
<gene>
    <name evidence="6" type="ORF">FB389_1400</name>
</gene>
<keyword evidence="7" id="KW-1185">Reference proteome</keyword>
<dbReference type="GO" id="GO:0032993">
    <property type="term" value="C:protein-DNA complex"/>
    <property type="evidence" value="ECO:0007669"/>
    <property type="project" value="TreeGrafter"/>
</dbReference>
<organism evidence="6 7">
    <name type="scientific">Rarobacter incanus</name>
    <dbReference type="NCBI Taxonomy" id="153494"/>
    <lineage>
        <taxon>Bacteria</taxon>
        <taxon>Bacillati</taxon>
        <taxon>Actinomycetota</taxon>
        <taxon>Actinomycetes</taxon>
        <taxon>Micrococcales</taxon>
        <taxon>Rarobacteraceae</taxon>
        <taxon>Rarobacter</taxon>
    </lineage>
</organism>
<evidence type="ECO:0000313" key="6">
    <source>
        <dbReference type="EMBL" id="TQK76710.1"/>
    </source>
</evidence>
<keyword evidence="2" id="KW-0805">Transcription regulation</keyword>
<evidence type="ECO:0000259" key="5">
    <source>
        <dbReference type="PROSITE" id="PS50931"/>
    </source>
</evidence>
<dbReference type="Pfam" id="PF03466">
    <property type="entry name" value="LysR_substrate"/>
    <property type="match status" value="1"/>
</dbReference>
<evidence type="ECO:0000313" key="7">
    <source>
        <dbReference type="Proteomes" id="UP000316181"/>
    </source>
</evidence>
<dbReference type="EMBL" id="VFNV01000001">
    <property type="protein sequence ID" value="TQK76710.1"/>
    <property type="molecule type" value="Genomic_DNA"/>
</dbReference>
<evidence type="ECO:0000256" key="3">
    <source>
        <dbReference type="ARBA" id="ARBA00023125"/>
    </source>
</evidence>
<accession>A0A542SQ19</accession>
<dbReference type="InterPro" id="IPR036390">
    <property type="entry name" value="WH_DNA-bd_sf"/>
</dbReference>
<dbReference type="OrthoDB" id="4131546at2"/>
<dbReference type="SUPFAM" id="SSF46785">
    <property type="entry name" value="Winged helix' DNA-binding domain"/>
    <property type="match status" value="1"/>
</dbReference>
<protein>
    <submittedName>
        <fullName evidence="6">DNA-binding transcriptional LysR family regulator</fullName>
    </submittedName>
</protein>
<comment type="similarity">
    <text evidence="1">Belongs to the LysR transcriptional regulatory family.</text>
</comment>
<comment type="caution">
    <text evidence="6">The sequence shown here is derived from an EMBL/GenBank/DDBJ whole genome shotgun (WGS) entry which is preliminary data.</text>
</comment>
<evidence type="ECO:0000256" key="2">
    <source>
        <dbReference type="ARBA" id="ARBA00023015"/>
    </source>
</evidence>
<dbReference type="RefSeq" id="WP_142112171.1">
    <property type="nucleotide sequence ID" value="NZ_BAAATB010000002.1"/>
</dbReference>
<dbReference type="GO" id="GO:0003677">
    <property type="term" value="F:DNA binding"/>
    <property type="evidence" value="ECO:0007669"/>
    <property type="project" value="UniProtKB-KW"/>
</dbReference>
<sequence>MLSPARLQILLELRQHGTLARAAQILNYTPSALSQQLSALEAEVAVPLTVKVGRGLRLTTQGDILADHAQRIIAQLEEAQADLAASLKGVAGRLRVASFQSVLLTLVPDTLTLLTERHPRLRVEITQYDDPDAMDGLLTHDFDLILGEEYPGQPIRGTVAGIQWEELARDPLRIALPLEGPWSDPGLQLHDLALAPWVLEDEHAAFGRWAVAMMREAGFTPNVPFVSTDILLHLHLVETGHALAIVPDLLWLSQTPRVRLADLPGSPARSILTGVREGGRTHPAVVAFRQALRDVTADLRRKAGVPVTGRG</sequence>
<dbReference type="InterPro" id="IPR036388">
    <property type="entry name" value="WH-like_DNA-bd_sf"/>
</dbReference>
<keyword evidence="4" id="KW-0804">Transcription</keyword>
<evidence type="ECO:0000256" key="4">
    <source>
        <dbReference type="ARBA" id="ARBA00023163"/>
    </source>
</evidence>
<dbReference type="SUPFAM" id="SSF53850">
    <property type="entry name" value="Periplasmic binding protein-like II"/>
    <property type="match status" value="1"/>
</dbReference>
<evidence type="ECO:0000256" key="1">
    <source>
        <dbReference type="ARBA" id="ARBA00009437"/>
    </source>
</evidence>
<dbReference type="InterPro" id="IPR000847">
    <property type="entry name" value="LysR_HTH_N"/>
</dbReference>
<dbReference type="GO" id="GO:0003700">
    <property type="term" value="F:DNA-binding transcription factor activity"/>
    <property type="evidence" value="ECO:0007669"/>
    <property type="project" value="InterPro"/>
</dbReference>
<feature type="domain" description="HTH lysR-type" evidence="5">
    <location>
        <begin position="2"/>
        <end position="59"/>
    </location>
</feature>
<dbReference type="Proteomes" id="UP000316181">
    <property type="component" value="Unassembled WGS sequence"/>
</dbReference>
<keyword evidence="3 6" id="KW-0238">DNA-binding</keyword>
<dbReference type="InterPro" id="IPR005119">
    <property type="entry name" value="LysR_subst-bd"/>
</dbReference>
<dbReference type="Gene3D" id="3.40.190.10">
    <property type="entry name" value="Periplasmic binding protein-like II"/>
    <property type="match status" value="2"/>
</dbReference>
<dbReference type="PANTHER" id="PTHR30346:SF29">
    <property type="entry name" value="LYSR SUBSTRATE-BINDING"/>
    <property type="match status" value="1"/>
</dbReference>
<dbReference type="PROSITE" id="PS50931">
    <property type="entry name" value="HTH_LYSR"/>
    <property type="match status" value="1"/>
</dbReference>
<dbReference type="AlphaFoldDB" id="A0A542SQ19"/>
<reference evidence="6 7" key="1">
    <citation type="submission" date="2019-06" db="EMBL/GenBank/DDBJ databases">
        <title>Sequencing the genomes of 1000 actinobacteria strains.</title>
        <authorList>
            <person name="Klenk H.-P."/>
        </authorList>
    </citation>
    <scope>NUCLEOTIDE SEQUENCE [LARGE SCALE GENOMIC DNA]</scope>
    <source>
        <strain evidence="6 7">DSM 10596</strain>
    </source>
</reference>
<dbReference type="Pfam" id="PF00126">
    <property type="entry name" value="HTH_1"/>
    <property type="match status" value="1"/>
</dbReference>
<dbReference type="PANTHER" id="PTHR30346">
    <property type="entry name" value="TRANSCRIPTIONAL DUAL REGULATOR HCAR-RELATED"/>
    <property type="match status" value="1"/>
</dbReference>
<proteinExistence type="inferred from homology"/>